<dbReference type="EMBL" id="JAFHKS010000044">
    <property type="protein sequence ID" value="MBN3546728.1"/>
    <property type="molecule type" value="Genomic_DNA"/>
</dbReference>
<organism evidence="2 3">
    <name type="scientific">Fictibacillus barbaricus</name>
    <dbReference type="NCBI Taxonomy" id="182136"/>
    <lineage>
        <taxon>Bacteria</taxon>
        <taxon>Bacillati</taxon>
        <taxon>Bacillota</taxon>
        <taxon>Bacilli</taxon>
        <taxon>Bacillales</taxon>
        <taxon>Fictibacillaceae</taxon>
        <taxon>Fictibacillus</taxon>
    </lineage>
</organism>
<reference evidence="2 3" key="1">
    <citation type="submission" date="2021-01" db="EMBL/GenBank/DDBJ databases">
        <title>Genome Sequencing of Type Strains.</title>
        <authorList>
            <person name="Lemaire J.F."/>
            <person name="Inderbitzin P."/>
            <person name="Collins S.B."/>
            <person name="Wespe N."/>
            <person name="Knight-Connoni V."/>
        </authorList>
    </citation>
    <scope>NUCLEOTIDE SEQUENCE [LARGE SCALE GENOMIC DNA]</scope>
    <source>
        <strain evidence="2 3">DSM 14730</strain>
    </source>
</reference>
<feature type="transmembrane region" description="Helical" evidence="1">
    <location>
        <begin position="59"/>
        <end position="78"/>
    </location>
</feature>
<keyword evidence="1" id="KW-0472">Membrane</keyword>
<accession>A0ABS2ZEW0</accession>
<evidence type="ECO:0000256" key="1">
    <source>
        <dbReference type="SAM" id="Phobius"/>
    </source>
</evidence>
<keyword evidence="1" id="KW-1133">Transmembrane helix</keyword>
<name>A0ABS2ZEW0_9BACL</name>
<evidence type="ECO:0000313" key="2">
    <source>
        <dbReference type="EMBL" id="MBN3546728.1"/>
    </source>
</evidence>
<gene>
    <name evidence="2" type="ORF">JYA64_15580</name>
</gene>
<comment type="caution">
    <text evidence="2">The sequence shown here is derived from an EMBL/GenBank/DDBJ whole genome shotgun (WGS) entry which is preliminary data.</text>
</comment>
<protein>
    <submittedName>
        <fullName evidence="2">Uncharacterized protein</fullName>
    </submittedName>
</protein>
<dbReference type="Proteomes" id="UP001319060">
    <property type="component" value="Unassembled WGS sequence"/>
</dbReference>
<dbReference type="RefSeq" id="WP_188401032.1">
    <property type="nucleotide sequence ID" value="NZ_BMCE01000001.1"/>
</dbReference>
<keyword evidence="1" id="KW-0812">Transmembrane</keyword>
<proteinExistence type="predicted"/>
<keyword evidence="3" id="KW-1185">Reference proteome</keyword>
<evidence type="ECO:0000313" key="3">
    <source>
        <dbReference type="Proteomes" id="UP001319060"/>
    </source>
</evidence>
<sequence length="79" mass="8885">MWINLILLIIALAGYIGMWQSITGKKEEIEKISFPLASNLVEILFKFSYEVSPTFIKRILLFLICFVTAVLGTLGAVYA</sequence>